<dbReference type="GO" id="GO:0030366">
    <property type="term" value="F:molybdopterin synthase activity"/>
    <property type="evidence" value="ECO:0007669"/>
    <property type="project" value="UniProtKB-EC"/>
</dbReference>
<dbReference type="Gene3D" id="3.90.1170.40">
    <property type="entry name" value="Molybdopterin biosynthesis MoaE subunit"/>
    <property type="match status" value="1"/>
</dbReference>
<reference evidence="13 14" key="1">
    <citation type="submission" date="2015-11" db="EMBL/GenBank/DDBJ databases">
        <title>Expanding the genomic diversity of Burkholderia species for the development of highly accurate diagnostics.</title>
        <authorList>
            <person name="Sahl J."/>
            <person name="Keim P."/>
            <person name="Wagner D."/>
        </authorList>
    </citation>
    <scope>NUCLEOTIDE SEQUENCE [LARGE SCALE GENOMIC DNA]</scope>
    <source>
        <strain evidence="13 14">MSMB2036</strain>
    </source>
</reference>
<organism evidence="13 14">
    <name type="scientific">Burkholderia ubonensis</name>
    <dbReference type="NCBI Taxonomy" id="101571"/>
    <lineage>
        <taxon>Bacteria</taxon>
        <taxon>Pseudomonadati</taxon>
        <taxon>Pseudomonadota</taxon>
        <taxon>Betaproteobacteria</taxon>
        <taxon>Burkholderiales</taxon>
        <taxon>Burkholderiaceae</taxon>
        <taxon>Burkholderia</taxon>
        <taxon>Burkholderia cepacia complex</taxon>
    </lineage>
</organism>
<evidence type="ECO:0000256" key="11">
    <source>
        <dbReference type="ARBA" id="ARBA00049878"/>
    </source>
</evidence>
<evidence type="ECO:0000256" key="4">
    <source>
        <dbReference type="ARBA" id="ARBA00013858"/>
    </source>
</evidence>
<accession>A0A103QMV5</accession>
<dbReference type="InterPro" id="IPR036563">
    <property type="entry name" value="MoaE_sf"/>
</dbReference>
<keyword evidence="5" id="KW-0501">Molybdenum cofactor biosynthesis</keyword>
<evidence type="ECO:0000256" key="5">
    <source>
        <dbReference type="ARBA" id="ARBA00023150"/>
    </source>
</evidence>
<evidence type="ECO:0000256" key="6">
    <source>
        <dbReference type="ARBA" id="ARBA00026066"/>
    </source>
</evidence>
<evidence type="ECO:0000256" key="9">
    <source>
        <dbReference type="ARBA" id="ARBA00030781"/>
    </source>
</evidence>
<dbReference type="GO" id="GO:0006777">
    <property type="term" value="P:Mo-molybdopterin cofactor biosynthetic process"/>
    <property type="evidence" value="ECO:0007669"/>
    <property type="project" value="UniProtKB-KW"/>
</dbReference>
<comment type="subunit">
    <text evidence="6">Heterotetramer of 2 MoaD subunits and 2 MoaE subunits. Also stable as homodimer. The enzyme changes between these two forms during catalysis.</text>
</comment>
<evidence type="ECO:0000256" key="8">
    <source>
        <dbReference type="ARBA" id="ARBA00030407"/>
    </source>
</evidence>
<dbReference type="OrthoDB" id="9803224at2"/>
<comment type="caution">
    <text evidence="13">The sequence shown here is derived from an EMBL/GenBank/DDBJ whole genome shotgun (WGS) entry which is preliminary data.</text>
</comment>
<protein>
    <recommendedName>
        <fullName evidence="4">Molybdopterin synthase catalytic subunit</fullName>
        <ecNumber evidence="3">2.8.1.12</ecNumber>
    </recommendedName>
    <alternativeName>
        <fullName evidence="9">MPT synthase subunit 2</fullName>
    </alternativeName>
    <alternativeName>
        <fullName evidence="7">Molybdenum cofactor biosynthesis protein E</fullName>
    </alternativeName>
    <alternativeName>
        <fullName evidence="8">Molybdopterin-converting factor large subunit</fullName>
    </alternativeName>
    <alternativeName>
        <fullName evidence="10">Molybdopterin-converting factor subunit 2</fullName>
    </alternativeName>
</protein>
<dbReference type="RefSeq" id="WP_059760984.1">
    <property type="nucleotide sequence ID" value="NZ_CP013414.1"/>
</dbReference>
<dbReference type="UniPathway" id="UPA00344"/>
<feature type="compositionally biased region" description="Basic and acidic residues" evidence="12">
    <location>
        <begin position="13"/>
        <end position="25"/>
    </location>
</feature>
<dbReference type="AlphaFoldDB" id="A0A103QMV5"/>
<name>A0A103QMV5_9BURK</name>
<evidence type="ECO:0000256" key="7">
    <source>
        <dbReference type="ARBA" id="ARBA00029745"/>
    </source>
</evidence>
<evidence type="ECO:0000313" key="14">
    <source>
        <dbReference type="Proteomes" id="UP000064029"/>
    </source>
</evidence>
<dbReference type="EC" id="2.8.1.12" evidence="3"/>
<evidence type="ECO:0000256" key="3">
    <source>
        <dbReference type="ARBA" id="ARBA00011950"/>
    </source>
</evidence>
<dbReference type="InterPro" id="IPR003448">
    <property type="entry name" value="Mopterin_biosynth_MoaE"/>
</dbReference>
<sequence>MTSLIDPQAEPDDPVRSDRHPRDEPAGPPPHSLHSPPAISGGIEVRVQYEPIDVDAEITPIVRNPRVGAVVNFLGVVRQSGDIDDVVALDIEHYPGMTERSLWSIVEEASARWPLEAVRIVHRIGRIALGHPVVLVVVAAPHRAAAFDACEFMMDFLKTHAPFWKKEIRHDGVAEWVEAKTHDDHAMKRWG</sequence>
<comment type="catalytic activity">
    <reaction evidence="11">
        <text>2 [molybdopterin-synthase sulfur-carrier protein]-C-terminal-Gly-aminoethanethioate + cyclic pyranopterin phosphate + H2O = molybdopterin + 2 [molybdopterin-synthase sulfur-carrier protein]-C-terminal Gly-Gly + 2 H(+)</text>
        <dbReference type="Rhea" id="RHEA:26333"/>
        <dbReference type="Rhea" id="RHEA-COMP:12202"/>
        <dbReference type="Rhea" id="RHEA-COMP:19907"/>
        <dbReference type="ChEBI" id="CHEBI:15377"/>
        <dbReference type="ChEBI" id="CHEBI:15378"/>
        <dbReference type="ChEBI" id="CHEBI:58698"/>
        <dbReference type="ChEBI" id="CHEBI:59648"/>
        <dbReference type="ChEBI" id="CHEBI:90778"/>
        <dbReference type="ChEBI" id="CHEBI:232372"/>
        <dbReference type="EC" id="2.8.1.12"/>
    </reaction>
</comment>
<dbReference type="CDD" id="cd00756">
    <property type="entry name" value="MoaE"/>
    <property type="match status" value="1"/>
</dbReference>
<feature type="region of interest" description="Disordered" evidence="12">
    <location>
        <begin position="1"/>
        <end position="39"/>
    </location>
</feature>
<evidence type="ECO:0000256" key="1">
    <source>
        <dbReference type="ARBA" id="ARBA00005046"/>
    </source>
</evidence>
<gene>
    <name evidence="13" type="ORF">WJ33_10570</name>
</gene>
<dbReference type="PANTHER" id="PTHR23404">
    <property type="entry name" value="MOLYBDOPTERIN SYNTHASE RELATED"/>
    <property type="match status" value="1"/>
</dbReference>
<dbReference type="Proteomes" id="UP000064029">
    <property type="component" value="Unassembled WGS sequence"/>
</dbReference>
<dbReference type="EMBL" id="LOXM01000295">
    <property type="protein sequence ID" value="KVG52345.1"/>
    <property type="molecule type" value="Genomic_DNA"/>
</dbReference>
<evidence type="ECO:0000256" key="12">
    <source>
        <dbReference type="SAM" id="MobiDB-lite"/>
    </source>
</evidence>
<proteinExistence type="inferred from homology"/>
<dbReference type="SUPFAM" id="SSF54690">
    <property type="entry name" value="Molybdopterin synthase subunit MoaE"/>
    <property type="match status" value="1"/>
</dbReference>
<dbReference type="Pfam" id="PF02391">
    <property type="entry name" value="MoaE"/>
    <property type="match status" value="1"/>
</dbReference>
<comment type="similarity">
    <text evidence="2">Belongs to the MoaE family.</text>
</comment>
<comment type="pathway">
    <text evidence="1">Cofactor biosynthesis; molybdopterin biosynthesis.</text>
</comment>
<evidence type="ECO:0000256" key="2">
    <source>
        <dbReference type="ARBA" id="ARBA00005426"/>
    </source>
</evidence>
<evidence type="ECO:0000256" key="10">
    <source>
        <dbReference type="ARBA" id="ARBA00032474"/>
    </source>
</evidence>
<evidence type="ECO:0000313" key="13">
    <source>
        <dbReference type="EMBL" id="KVG52345.1"/>
    </source>
</evidence>